<evidence type="ECO:0000313" key="5">
    <source>
        <dbReference type="EMBL" id="AXA41777.1"/>
    </source>
</evidence>
<dbReference type="PANTHER" id="PTHR43280:SF2">
    <property type="entry name" value="HTH-TYPE TRANSCRIPTIONAL REGULATOR EXSA"/>
    <property type="match status" value="1"/>
</dbReference>
<dbReference type="Gene3D" id="1.10.10.60">
    <property type="entry name" value="Homeodomain-like"/>
    <property type="match status" value="2"/>
</dbReference>
<dbReference type="EMBL" id="CP030760">
    <property type="protein sequence ID" value="AXA41777.1"/>
    <property type="molecule type" value="Genomic_DNA"/>
</dbReference>
<evidence type="ECO:0000313" key="6">
    <source>
        <dbReference type="Proteomes" id="UP000251166"/>
    </source>
</evidence>
<name>A0A2Z4YK18_RHILE</name>
<dbReference type="Pfam" id="PF12833">
    <property type="entry name" value="HTH_18"/>
    <property type="match status" value="1"/>
</dbReference>
<gene>
    <name evidence="5" type="ORF">DLJ82_4214</name>
</gene>
<evidence type="ECO:0000259" key="4">
    <source>
        <dbReference type="PROSITE" id="PS01124"/>
    </source>
</evidence>
<dbReference type="SUPFAM" id="SSF51182">
    <property type="entry name" value="RmlC-like cupins"/>
    <property type="match status" value="1"/>
</dbReference>
<keyword evidence="1" id="KW-0805">Transcription regulation</keyword>
<evidence type="ECO:0000256" key="1">
    <source>
        <dbReference type="ARBA" id="ARBA00023015"/>
    </source>
</evidence>
<dbReference type="InterPro" id="IPR013096">
    <property type="entry name" value="Cupin_2"/>
</dbReference>
<dbReference type="Proteomes" id="UP000251166">
    <property type="component" value="Chromosome"/>
</dbReference>
<dbReference type="InterPro" id="IPR014710">
    <property type="entry name" value="RmlC-like_jellyroll"/>
</dbReference>
<dbReference type="GO" id="GO:0003700">
    <property type="term" value="F:DNA-binding transcription factor activity"/>
    <property type="evidence" value="ECO:0007669"/>
    <property type="project" value="InterPro"/>
</dbReference>
<protein>
    <submittedName>
        <fullName evidence="5">Helix-turn-helix domain family protein</fullName>
    </submittedName>
</protein>
<dbReference type="GO" id="GO:0043565">
    <property type="term" value="F:sequence-specific DNA binding"/>
    <property type="evidence" value="ECO:0007669"/>
    <property type="project" value="InterPro"/>
</dbReference>
<dbReference type="Gene3D" id="2.60.120.10">
    <property type="entry name" value="Jelly Rolls"/>
    <property type="match status" value="1"/>
</dbReference>
<dbReference type="Pfam" id="PF07883">
    <property type="entry name" value="Cupin_2"/>
    <property type="match status" value="1"/>
</dbReference>
<feature type="domain" description="HTH araC/xylS-type" evidence="4">
    <location>
        <begin position="194"/>
        <end position="294"/>
    </location>
</feature>
<dbReference type="PANTHER" id="PTHR43280">
    <property type="entry name" value="ARAC-FAMILY TRANSCRIPTIONAL REGULATOR"/>
    <property type="match status" value="1"/>
</dbReference>
<keyword evidence="2" id="KW-0238">DNA-binding</keyword>
<dbReference type="InterPro" id="IPR011051">
    <property type="entry name" value="RmlC_Cupin_sf"/>
</dbReference>
<dbReference type="SUPFAM" id="SSF46689">
    <property type="entry name" value="Homeodomain-like"/>
    <property type="match status" value="2"/>
</dbReference>
<dbReference type="SMART" id="SM00342">
    <property type="entry name" value="HTH_ARAC"/>
    <property type="match status" value="1"/>
</dbReference>
<accession>A0A2Z4YK18</accession>
<reference evidence="5 6" key="1">
    <citation type="submission" date="2018-07" db="EMBL/GenBank/DDBJ databases">
        <title>Rhizobium leguminosarum strain:ATCC 14479 Genome sequencing and assembly.</title>
        <authorList>
            <person name="Chakraborty R."/>
        </authorList>
    </citation>
    <scope>NUCLEOTIDE SEQUENCE [LARGE SCALE GENOMIC DNA]</scope>
    <source>
        <strain evidence="5 6">ATCC 14479</strain>
    </source>
</reference>
<organism evidence="5 6">
    <name type="scientific">Rhizobium leguminosarum</name>
    <dbReference type="NCBI Taxonomy" id="384"/>
    <lineage>
        <taxon>Bacteria</taxon>
        <taxon>Pseudomonadati</taxon>
        <taxon>Pseudomonadota</taxon>
        <taxon>Alphaproteobacteria</taxon>
        <taxon>Hyphomicrobiales</taxon>
        <taxon>Rhizobiaceae</taxon>
        <taxon>Rhizobium/Agrobacterium group</taxon>
        <taxon>Rhizobium</taxon>
    </lineage>
</organism>
<dbReference type="InterPro" id="IPR009057">
    <property type="entry name" value="Homeodomain-like_sf"/>
</dbReference>
<evidence type="ECO:0000256" key="3">
    <source>
        <dbReference type="ARBA" id="ARBA00023163"/>
    </source>
</evidence>
<keyword evidence="3" id="KW-0804">Transcription</keyword>
<dbReference type="InterPro" id="IPR018060">
    <property type="entry name" value="HTH_AraC"/>
</dbReference>
<dbReference type="AlphaFoldDB" id="A0A2Z4YK18"/>
<dbReference type="RefSeq" id="WP_112906238.1">
    <property type="nucleotide sequence ID" value="NZ_CP030760.1"/>
</dbReference>
<evidence type="ECO:0000256" key="2">
    <source>
        <dbReference type="ARBA" id="ARBA00023125"/>
    </source>
</evidence>
<dbReference type="PROSITE" id="PS01124">
    <property type="entry name" value="HTH_ARAC_FAMILY_2"/>
    <property type="match status" value="1"/>
</dbReference>
<sequence length="355" mass="39915">MSQRLSNVKFTPSALPSSPINHGLQHVELDGISKTKVFLHGSREIPFHWHREMEILITLKGSARIVVEGQLCLMREGDLMIINAHEAHNSVSLSADTIICGAHLDLDHYERMGLTEISQRLYRCRSFLHGKSFDKISRTIKAFVARMVLVDTEKPTEAAIHLSMATALACAIHQSVPWTPLDRSAGQSHRDGRERIRRIMDSLARADRAPSLSVLAEIEGISLAHLSRLFRAHTGVSFRDYSQNIKLDAVMEDLLTTDNTVLDIMDRRGIGNPSLFYNRFRQRFGCSPAKFREQGITRNAAEMLPEDIQHSAIENLLVYSSYLPGAFEMTFGMSGRHHKNVSVSGFHAFPSSWRG</sequence>
<proteinExistence type="predicted"/>